<keyword evidence="3" id="KW-0175">Coiled coil</keyword>
<dbReference type="GO" id="GO:0051082">
    <property type="term" value="F:unfolded protein binding"/>
    <property type="evidence" value="ECO:0007669"/>
    <property type="project" value="InterPro"/>
</dbReference>
<comment type="similarity">
    <text evidence="1">Belongs to the Skp family.</text>
</comment>
<proteinExistence type="inferred from homology"/>
<gene>
    <name evidence="4" type="primary">ompH</name>
    <name evidence="4" type="ORF">WCH_BX12670</name>
</gene>
<dbReference type="InterPro" id="IPR005632">
    <property type="entry name" value="Chaperone_Skp"/>
</dbReference>
<reference evidence="4" key="1">
    <citation type="submission" date="2011-05" db="EMBL/GenBank/DDBJ databases">
        <title>Unity in variety -- the pan-genome of the Chlamydiae.</title>
        <authorList>
            <person name="Collingro A."/>
            <person name="Tischler P."/>
            <person name="Weinmaier T."/>
            <person name="Penz T."/>
            <person name="Heinz E."/>
            <person name="Brunham R.C."/>
            <person name="Read T.D."/>
            <person name="Bavoil P.M."/>
            <person name="Sachse K."/>
            <person name="Kahane S."/>
            <person name="Friedman M.G."/>
            <person name="Rattei T."/>
            <person name="Myers G.S.A."/>
            <person name="Horn M."/>
        </authorList>
    </citation>
    <scope>NUCLEOTIDE SEQUENCE</scope>
    <source>
        <strain evidence="4">2032/99</strain>
    </source>
</reference>
<dbReference type="GO" id="GO:0050821">
    <property type="term" value="P:protein stabilization"/>
    <property type="evidence" value="ECO:0007669"/>
    <property type="project" value="TreeGrafter"/>
</dbReference>
<accession>F8LE32</accession>
<dbReference type="Gene3D" id="3.30.910.20">
    <property type="entry name" value="Skp domain"/>
    <property type="match status" value="1"/>
</dbReference>
<dbReference type="PANTHER" id="PTHR35089:SF1">
    <property type="entry name" value="CHAPERONE PROTEIN SKP"/>
    <property type="match status" value="1"/>
</dbReference>
<dbReference type="AlphaFoldDB" id="F8LE32"/>
<sequence>MKTLTKFVITGLTALLFCASTPKLEAAAANIGTVAFRTCVEQSKYGAREQKNFEDLKKQMENVLEEKEKALTEISNKFNDPDYLDSLSNEAEAELKHKFRTLSGELQQHQQQYMQILQQTNFKIIQGITEKVNEAAGIVAKQKGLDLIVNDESTFFHAASLDISQDIIKEMDKMFEKEAKKS</sequence>
<dbReference type="GO" id="GO:0005829">
    <property type="term" value="C:cytosol"/>
    <property type="evidence" value="ECO:0007669"/>
    <property type="project" value="TreeGrafter"/>
</dbReference>
<dbReference type="InterPro" id="IPR024930">
    <property type="entry name" value="Skp_dom_sf"/>
</dbReference>
<evidence type="ECO:0000256" key="3">
    <source>
        <dbReference type="SAM" id="Coils"/>
    </source>
</evidence>
<evidence type="ECO:0000256" key="1">
    <source>
        <dbReference type="ARBA" id="ARBA00009091"/>
    </source>
</evidence>
<dbReference type="EMBL" id="FR872655">
    <property type="protein sequence ID" value="CCB91746.1"/>
    <property type="molecule type" value="Genomic_DNA"/>
</dbReference>
<feature type="coiled-coil region" evidence="3">
    <location>
        <begin position="46"/>
        <end position="112"/>
    </location>
</feature>
<organism evidence="4">
    <name type="scientific">Waddlia chondrophila 2032/99</name>
    <dbReference type="NCBI Taxonomy" id="765953"/>
    <lineage>
        <taxon>Bacteria</taxon>
        <taxon>Pseudomonadati</taxon>
        <taxon>Chlamydiota</taxon>
        <taxon>Chlamydiia</taxon>
        <taxon>Parachlamydiales</taxon>
        <taxon>Waddliaceae</taxon>
        <taxon>Waddlia</taxon>
    </lineage>
</organism>
<name>F8LE32_9BACT</name>
<dbReference type="SMART" id="SM00935">
    <property type="entry name" value="OmpH"/>
    <property type="match status" value="1"/>
</dbReference>
<dbReference type="Pfam" id="PF03938">
    <property type="entry name" value="OmpH"/>
    <property type="match status" value="1"/>
</dbReference>
<protein>
    <submittedName>
        <fullName evidence="4">Skp-like protein</fullName>
    </submittedName>
</protein>
<dbReference type="PANTHER" id="PTHR35089">
    <property type="entry name" value="CHAPERONE PROTEIN SKP"/>
    <property type="match status" value="1"/>
</dbReference>
<evidence type="ECO:0000256" key="2">
    <source>
        <dbReference type="ARBA" id="ARBA00022729"/>
    </source>
</evidence>
<dbReference type="SUPFAM" id="SSF111384">
    <property type="entry name" value="OmpH-like"/>
    <property type="match status" value="1"/>
</dbReference>
<keyword evidence="2" id="KW-0732">Signal</keyword>
<evidence type="ECO:0000313" key="4">
    <source>
        <dbReference type="EMBL" id="CCB91746.1"/>
    </source>
</evidence>